<feature type="non-terminal residue" evidence="1">
    <location>
        <position position="148"/>
    </location>
</feature>
<gene>
    <name evidence="1" type="ORF">LCGC14_2543090</name>
</gene>
<comment type="caution">
    <text evidence="1">The sequence shown here is derived from an EMBL/GenBank/DDBJ whole genome shotgun (WGS) entry which is preliminary data.</text>
</comment>
<dbReference type="SUPFAM" id="SSF53756">
    <property type="entry name" value="UDP-Glycosyltransferase/glycogen phosphorylase"/>
    <property type="match status" value="1"/>
</dbReference>
<accession>A0A0F9BD16</accession>
<dbReference type="Gene3D" id="3.40.50.2000">
    <property type="entry name" value="Glycogen Phosphorylase B"/>
    <property type="match status" value="1"/>
</dbReference>
<evidence type="ECO:0008006" key="2">
    <source>
        <dbReference type="Google" id="ProtNLM"/>
    </source>
</evidence>
<organism evidence="1">
    <name type="scientific">marine sediment metagenome</name>
    <dbReference type="NCBI Taxonomy" id="412755"/>
    <lineage>
        <taxon>unclassified sequences</taxon>
        <taxon>metagenomes</taxon>
        <taxon>ecological metagenomes</taxon>
    </lineage>
</organism>
<reference evidence="1" key="1">
    <citation type="journal article" date="2015" name="Nature">
        <title>Complex archaea that bridge the gap between prokaryotes and eukaryotes.</title>
        <authorList>
            <person name="Spang A."/>
            <person name="Saw J.H."/>
            <person name="Jorgensen S.L."/>
            <person name="Zaremba-Niedzwiedzka K."/>
            <person name="Martijn J."/>
            <person name="Lind A.E."/>
            <person name="van Eijk R."/>
            <person name="Schleper C."/>
            <person name="Guy L."/>
            <person name="Ettema T.J."/>
        </authorList>
    </citation>
    <scope>NUCLEOTIDE SEQUENCE</scope>
</reference>
<dbReference type="AlphaFoldDB" id="A0A0F9BD16"/>
<sequence>MKIWINETVSEEDQGDGGVGRVVRAQREHFPQMGHEIVDDPAAADVLACHIFADEKVLARHPEKALVAHIHGLYWAEYEWDPWCGKANRNVIDAIGAADLTTVPTRWVANAVRRHTSRETLVIPHGVDLEEWRPKERDPELPQYVLWD</sequence>
<name>A0A0F9BD16_9ZZZZ</name>
<dbReference type="EMBL" id="LAZR01041545">
    <property type="protein sequence ID" value="KKL11707.1"/>
    <property type="molecule type" value="Genomic_DNA"/>
</dbReference>
<protein>
    <recommendedName>
        <fullName evidence="2">Glycosyltransferase subfamily 4-like N-terminal domain-containing protein</fullName>
    </recommendedName>
</protein>
<proteinExistence type="predicted"/>
<evidence type="ECO:0000313" key="1">
    <source>
        <dbReference type="EMBL" id="KKL11707.1"/>
    </source>
</evidence>